<comment type="subcellular location">
    <subcellularLocation>
        <location evidence="1">Nucleus</location>
    </subcellularLocation>
</comment>
<feature type="compositionally biased region" description="Basic residues" evidence="7">
    <location>
        <begin position="231"/>
        <end position="240"/>
    </location>
</feature>
<name>L8H1E9_ACACF</name>
<dbReference type="CDD" id="cd07323">
    <property type="entry name" value="LAM"/>
    <property type="match status" value="1"/>
</dbReference>
<evidence type="ECO:0000313" key="11">
    <source>
        <dbReference type="Proteomes" id="UP000011083"/>
    </source>
</evidence>
<dbReference type="GO" id="GO:0003723">
    <property type="term" value="F:RNA binding"/>
    <property type="evidence" value="ECO:0007669"/>
    <property type="project" value="UniProtKB-UniRule"/>
</dbReference>
<feature type="compositionally biased region" description="Polar residues" evidence="7">
    <location>
        <begin position="183"/>
        <end position="192"/>
    </location>
</feature>
<dbReference type="Proteomes" id="UP000011083">
    <property type="component" value="Unassembled WGS sequence"/>
</dbReference>
<dbReference type="Gene3D" id="3.30.70.330">
    <property type="match status" value="1"/>
</dbReference>
<keyword evidence="5" id="KW-0539">Nucleus</keyword>
<evidence type="ECO:0000256" key="2">
    <source>
        <dbReference type="ARBA" id="ARBA00022884"/>
    </source>
</evidence>
<dbReference type="Gene3D" id="1.10.10.10">
    <property type="entry name" value="Winged helix-like DNA-binding domain superfamily/Winged helix DNA-binding domain"/>
    <property type="match status" value="1"/>
</dbReference>
<dbReference type="RefSeq" id="XP_004340216.1">
    <property type="nucleotide sequence ID" value="XM_004340168.1"/>
</dbReference>
<sequence>MAAATEEKVRKQIEFYLSSSNLMKDKFLRPIVQADPKGYVDVAMFANFPRVQSITRDLELLVRALRKSSTLKVNRDGTRVKRKEPFVEYDTEANTVYAEHLPEGYDHDVVRGMFEQHGAVNYVSLPRNPDKSFKGFAFIEFAQHDGAVAAVNALNAFHPTDNPTGLRVLHKNDWLEMKRKFQQMQRGITSRPASLAKKEEEEEKDEGAEESKPDVKKKEKEKESDDETTSSKKKAKKRKRSSDGKEESKKKKKKSKKEEEENKKKKAKKQKSESDEEQKEKKRKKKEKKEKTKDEETKKKKKSKKGKGEEEDKKKKKSKKNK</sequence>
<dbReference type="PROSITE" id="PS50102">
    <property type="entry name" value="RRM"/>
    <property type="match status" value="1"/>
</dbReference>
<gene>
    <name evidence="10" type="ORF">ACA1_369280</name>
</gene>
<dbReference type="SMART" id="SM00715">
    <property type="entry name" value="LA"/>
    <property type="match status" value="1"/>
</dbReference>
<keyword evidence="4" id="KW-0804">Transcription</keyword>
<dbReference type="PANTHER" id="PTHR22792">
    <property type="entry name" value="LUPUS LA PROTEIN-RELATED"/>
    <property type="match status" value="1"/>
</dbReference>
<dbReference type="OMA" id="MATERMI"/>
<protein>
    <submittedName>
        <fullName evidence="10">La domain containing protein</fullName>
    </submittedName>
</protein>
<dbReference type="STRING" id="1257118.L8H1E9"/>
<proteinExistence type="predicted"/>
<dbReference type="InterPro" id="IPR036388">
    <property type="entry name" value="WH-like_DNA-bd_sf"/>
</dbReference>
<dbReference type="InterPro" id="IPR035979">
    <property type="entry name" value="RBD_domain_sf"/>
</dbReference>
<evidence type="ECO:0000256" key="1">
    <source>
        <dbReference type="ARBA" id="ARBA00004123"/>
    </source>
</evidence>
<reference evidence="10 11" key="1">
    <citation type="journal article" date="2013" name="Genome Biol.">
        <title>Genome of Acanthamoeba castellanii highlights extensive lateral gene transfer and early evolution of tyrosine kinase signaling.</title>
        <authorList>
            <person name="Clarke M."/>
            <person name="Lohan A.J."/>
            <person name="Liu B."/>
            <person name="Lagkouvardos I."/>
            <person name="Roy S."/>
            <person name="Zafar N."/>
            <person name="Bertelli C."/>
            <person name="Schilde C."/>
            <person name="Kianianmomeni A."/>
            <person name="Burglin T.R."/>
            <person name="Frech C."/>
            <person name="Turcotte B."/>
            <person name="Kopec K.O."/>
            <person name="Synnott J.M."/>
            <person name="Choo C."/>
            <person name="Paponov I."/>
            <person name="Finkler A."/>
            <person name="Soon Heng Tan C."/>
            <person name="Hutchins A.P."/>
            <person name="Weinmeier T."/>
            <person name="Rattei T."/>
            <person name="Chu J.S."/>
            <person name="Gimenez G."/>
            <person name="Irimia M."/>
            <person name="Rigden D.J."/>
            <person name="Fitzpatrick D.A."/>
            <person name="Lorenzo-Morales J."/>
            <person name="Bateman A."/>
            <person name="Chiu C.H."/>
            <person name="Tang P."/>
            <person name="Hegemann P."/>
            <person name="Fromm H."/>
            <person name="Raoult D."/>
            <person name="Greub G."/>
            <person name="Miranda-Saavedra D."/>
            <person name="Chen N."/>
            <person name="Nash P."/>
            <person name="Ginger M.L."/>
            <person name="Horn M."/>
            <person name="Schaap P."/>
            <person name="Caler L."/>
            <person name="Loftus B."/>
        </authorList>
    </citation>
    <scope>NUCLEOTIDE SEQUENCE [LARGE SCALE GENOMIC DNA]</scope>
    <source>
        <strain evidence="10 11">Neff</strain>
    </source>
</reference>
<dbReference type="InterPro" id="IPR002344">
    <property type="entry name" value="Lupus_La"/>
</dbReference>
<dbReference type="OrthoDB" id="340227at2759"/>
<dbReference type="Pfam" id="PF05383">
    <property type="entry name" value="La"/>
    <property type="match status" value="1"/>
</dbReference>
<dbReference type="InterPro" id="IPR036390">
    <property type="entry name" value="WH_DNA-bd_sf"/>
</dbReference>
<dbReference type="Pfam" id="PF00076">
    <property type="entry name" value="RRM_1"/>
    <property type="match status" value="1"/>
</dbReference>
<dbReference type="SUPFAM" id="SSF54928">
    <property type="entry name" value="RNA-binding domain, RBD"/>
    <property type="match status" value="1"/>
</dbReference>
<feature type="region of interest" description="Disordered" evidence="7">
    <location>
        <begin position="183"/>
        <end position="322"/>
    </location>
</feature>
<dbReference type="VEuPathDB" id="AmoebaDB:ACA1_369280"/>
<dbReference type="AlphaFoldDB" id="L8H1E9"/>
<keyword evidence="2 6" id="KW-0694">RNA-binding</keyword>
<evidence type="ECO:0000256" key="4">
    <source>
        <dbReference type="ARBA" id="ARBA00023163"/>
    </source>
</evidence>
<dbReference type="EMBL" id="KB007960">
    <property type="protein sequence ID" value="ELR18196.1"/>
    <property type="molecule type" value="Genomic_DNA"/>
</dbReference>
<dbReference type="InterPro" id="IPR000504">
    <property type="entry name" value="RRM_dom"/>
</dbReference>
<organism evidence="10 11">
    <name type="scientific">Acanthamoeba castellanii (strain ATCC 30010 / Neff)</name>
    <dbReference type="NCBI Taxonomy" id="1257118"/>
    <lineage>
        <taxon>Eukaryota</taxon>
        <taxon>Amoebozoa</taxon>
        <taxon>Discosea</taxon>
        <taxon>Longamoebia</taxon>
        <taxon>Centramoebida</taxon>
        <taxon>Acanthamoebidae</taxon>
        <taxon>Acanthamoeba</taxon>
    </lineage>
</organism>
<dbReference type="GO" id="GO:0005634">
    <property type="term" value="C:nucleus"/>
    <property type="evidence" value="ECO:0007669"/>
    <property type="project" value="UniProtKB-SubCell"/>
</dbReference>
<evidence type="ECO:0000313" key="10">
    <source>
        <dbReference type="EMBL" id="ELR18196.1"/>
    </source>
</evidence>
<dbReference type="SUPFAM" id="SSF46785">
    <property type="entry name" value="Winged helix' DNA-binding domain"/>
    <property type="match status" value="1"/>
</dbReference>
<accession>L8H1E9</accession>
<dbReference type="PRINTS" id="PR00302">
    <property type="entry name" value="LUPUSLA"/>
</dbReference>
<evidence type="ECO:0000256" key="3">
    <source>
        <dbReference type="ARBA" id="ARBA00023015"/>
    </source>
</evidence>
<evidence type="ECO:0000256" key="7">
    <source>
        <dbReference type="SAM" id="MobiDB-lite"/>
    </source>
</evidence>
<feature type="domain" description="RRM" evidence="8">
    <location>
        <begin position="94"/>
        <end position="173"/>
    </location>
</feature>
<dbReference type="PROSITE" id="PS50961">
    <property type="entry name" value="HTH_LA"/>
    <property type="match status" value="1"/>
</dbReference>
<dbReference type="InterPro" id="IPR006630">
    <property type="entry name" value="La_HTH"/>
</dbReference>
<feature type="compositionally biased region" description="Basic and acidic residues" evidence="7">
    <location>
        <begin position="289"/>
        <end position="298"/>
    </location>
</feature>
<dbReference type="PANTHER" id="PTHR22792:SF62">
    <property type="entry name" value="LA-RELATED PROTEIN 7"/>
    <property type="match status" value="1"/>
</dbReference>
<keyword evidence="11" id="KW-1185">Reference proteome</keyword>
<feature type="compositionally biased region" description="Basic and acidic residues" evidence="7">
    <location>
        <begin position="209"/>
        <end position="223"/>
    </location>
</feature>
<evidence type="ECO:0000256" key="5">
    <source>
        <dbReference type="ARBA" id="ARBA00023242"/>
    </source>
</evidence>
<dbReference type="InterPro" id="IPR045180">
    <property type="entry name" value="La_dom_prot"/>
</dbReference>
<evidence type="ECO:0000259" key="8">
    <source>
        <dbReference type="PROSITE" id="PS50102"/>
    </source>
</evidence>
<dbReference type="KEGG" id="acan:ACA1_369280"/>
<dbReference type="InterPro" id="IPR012677">
    <property type="entry name" value="Nucleotide-bd_a/b_plait_sf"/>
</dbReference>
<evidence type="ECO:0000256" key="6">
    <source>
        <dbReference type="PROSITE-ProRule" id="PRU00332"/>
    </source>
</evidence>
<dbReference type="GO" id="GO:1990904">
    <property type="term" value="C:ribonucleoprotein complex"/>
    <property type="evidence" value="ECO:0007669"/>
    <property type="project" value="InterPro"/>
</dbReference>
<evidence type="ECO:0000259" key="9">
    <source>
        <dbReference type="PROSITE" id="PS50961"/>
    </source>
</evidence>
<feature type="domain" description="HTH La-type RNA-binding" evidence="9">
    <location>
        <begin position="1"/>
        <end position="91"/>
    </location>
</feature>
<dbReference type="SMART" id="SM00360">
    <property type="entry name" value="RRM"/>
    <property type="match status" value="1"/>
</dbReference>
<keyword evidence="3" id="KW-0805">Transcription regulation</keyword>
<dbReference type="GeneID" id="14918857"/>
<dbReference type="GO" id="GO:0006396">
    <property type="term" value="P:RNA processing"/>
    <property type="evidence" value="ECO:0007669"/>
    <property type="project" value="InterPro"/>
</dbReference>